<name>A0A261S7Y5_9BORD</name>
<dbReference type="AlphaFoldDB" id="A0A261S7Y5"/>
<dbReference type="EMBL" id="NEVL01000004">
    <property type="protein sequence ID" value="OZI33062.1"/>
    <property type="molecule type" value="Genomic_DNA"/>
</dbReference>
<proteinExistence type="predicted"/>
<sequence>MVTNGTTSHGNTLAHTYGIVSTLCGVIGLFLSLLSGKSAYQWLLVASGWVVASFLAWFLIRTSDKLTRIIDAHDSRTHDDARRIGQLEERVVDLQQEIDRRLATMDYLSSRLIASPALPRRASTQDPATPE</sequence>
<protein>
    <submittedName>
        <fullName evidence="2">Uncharacterized protein</fullName>
    </submittedName>
</protein>
<organism evidence="2 3">
    <name type="scientific">Bordetella genomosp. 1</name>
    <dbReference type="NCBI Taxonomy" id="1395607"/>
    <lineage>
        <taxon>Bacteria</taxon>
        <taxon>Pseudomonadati</taxon>
        <taxon>Pseudomonadota</taxon>
        <taxon>Betaproteobacteria</taxon>
        <taxon>Burkholderiales</taxon>
        <taxon>Alcaligenaceae</taxon>
        <taxon>Bordetella</taxon>
    </lineage>
</organism>
<evidence type="ECO:0000313" key="3">
    <source>
        <dbReference type="Proteomes" id="UP000217005"/>
    </source>
</evidence>
<feature type="transmembrane region" description="Helical" evidence="1">
    <location>
        <begin position="40"/>
        <end position="60"/>
    </location>
</feature>
<comment type="caution">
    <text evidence="2">The sequence shown here is derived from an EMBL/GenBank/DDBJ whole genome shotgun (WGS) entry which is preliminary data.</text>
</comment>
<dbReference type="RefSeq" id="WP_094828057.1">
    <property type="nucleotide sequence ID" value="NZ_NEVL01000004.1"/>
</dbReference>
<evidence type="ECO:0000256" key="1">
    <source>
        <dbReference type="SAM" id="Phobius"/>
    </source>
</evidence>
<feature type="transmembrane region" description="Helical" evidence="1">
    <location>
        <begin position="12"/>
        <end position="34"/>
    </location>
</feature>
<gene>
    <name evidence="2" type="ORF">CEG14_19585</name>
</gene>
<keyword evidence="1" id="KW-0472">Membrane</keyword>
<accession>A0A261S7Y5</accession>
<keyword evidence="1" id="KW-0812">Transmembrane</keyword>
<keyword evidence="1" id="KW-1133">Transmembrane helix</keyword>
<dbReference type="Proteomes" id="UP000217005">
    <property type="component" value="Unassembled WGS sequence"/>
</dbReference>
<reference evidence="2 3" key="1">
    <citation type="submission" date="2017-05" db="EMBL/GenBank/DDBJ databases">
        <title>Complete and WGS of Bordetella genogroups.</title>
        <authorList>
            <person name="Spilker T."/>
            <person name="LiPuma J."/>
        </authorList>
    </citation>
    <scope>NUCLEOTIDE SEQUENCE [LARGE SCALE GENOMIC DNA]</scope>
    <source>
        <strain evidence="2 3">AU17610</strain>
    </source>
</reference>
<evidence type="ECO:0000313" key="2">
    <source>
        <dbReference type="EMBL" id="OZI33062.1"/>
    </source>
</evidence>